<organism evidence="1 2">
    <name type="scientific">Dreissena polymorpha</name>
    <name type="common">Zebra mussel</name>
    <name type="synonym">Mytilus polymorpha</name>
    <dbReference type="NCBI Taxonomy" id="45954"/>
    <lineage>
        <taxon>Eukaryota</taxon>
        <taxon>Metazoa</taxon>
        <taxon>Spiralia</taxon>
        <taxon>Lophotrochozoa</taxon>
        <taxon>Mollusca</taxon>
        <taxon>Bivalvia</taxon>
        <taxon>Autobranchia</taxon>
        <taxon>Heteroconchia</taxon>
        <taxon>Euheterodonta</taxon>
        <taxon>Imparidentia</taxon>
        <taxon>Neoheterodontei</taxon>
        <taxon>Myida</taxon>
        <taxon>Dreissenoidea</taxon>
        <taxon>Dreissenidae</taxon>
        <taxon>Dreissena</taxon>
    </lineage>
</organism>
<proteinExistence type="predicted"/>
<dbReference type="Proteomes" id="UP000828390">
    <property type="component" value="Unassembled WGS sequence"/>
</dbReference>
<evidence type="ECO:0000313" key="2">
    <source>
        <dbReference type="Proteomes" id="UP000828390"/>
    </source>
</evidence>
<accession>A0A9D4R702</accession>
<gene>
    <name evidence="1" type="ORF">DPMN_099149</name>
</gene>
<name>A0A9D4R702_DREPO</name>
<dbReference type="EMBL" id="JAIWYP010000003">
    <property type="protein sequence ID" value="KAH3856558.1"/>
    <property type="molecule type" value="Genomic_DNA"/>
</dbReference>
<evidence type="ECO:0000313" key="1">
    <source>
        <dbReference type="EMBL" id="KAH3856558.1"/>
    </source>
</evidence>
<comment type="caution">
    <text evidence="1">The sequence shown here is derived from an EMBL/GenBank/DDBJ whole genome shotgun (WGS) entry which is preliminary data.</text>
</comment>
<protein>
    <submittedName>
        <fullName evidence="1">Uncharacterized protein</fullName>
    </submittedName>
</protein>
<reference evidence="1" key="1">
    <citation type="journal article" date="2019" name="bioRxiv">
        <title>The Genome of the Zebra Mussel, Dreissena polymorpha: A Resource for Invasive Species Research.</title>
        <authorList>
            <person name="McCartney M.A."/>
            <person name="Auch B."/>
            <person name="Kono T."/>
            <person name="Mallez S."/>
            <person name="Zhang Y."/>
            <person name="Obille A."/>
            <person name="Becker A."/>
            <person name="Abrahante J.E."/>
            <person name="Garbe J."/>
            <person name="Badalamenti J.P."/>
            <person name="Herman A."/>
            <person name="Mangelson H."/>
            <person name="Liachko I."/>
            <person name="Sullivan S."/>
            <person name="Sone E.D."/>
            <person name="Koren S."/>
            <person name="Silverstein K.A.T."/>
            <person name="Beckman K.B."/>
            <person name="Gohl D.M."/>
        </authorList>
    </citation>
    <scope>NUCLEOTIDE SEQUENCE</scope>
    <source>
        <strain evidence="1">Duluth1</strain>
        <tissue evidence="1">Whole animal</tissue>
    </source>
</reference>
<dbReference type="AlphaFoldDB" id="A0A9D4R702"/>
<sequence>MRDNNTKSSSSQVCCVLLRVIHPWKGMLHHPSSFSSDGVGVDLPLTCPGEQRIMPGDVSKPSQLYLSTHIRGHGSAVIKLLLLKLVSFRSLLFSSEYETIKSNPV</sequence>
<reference evidence="1" key="2">
    <citation type="submission" date="2020-11" db="EMBL/GenBank/DDBJ databases">
        <authorList>
            <person name="McCartney M.A."/>
            <person name="Auch B."/>
            <person name="Kono T."/>
            <person name="Mallez S."/>
            <person name="Becker A."/>
            <person name="Gohl D.M."/>
            <person name="Silverstein K.A.T."/>
            <person name="Koren S."/>
            <person name="Bechman K.B."/>
            <person name="Herman A."/>
            <person name="Abrahante J.E."/>
            <person name="Garbe J."/>
        </authorList>
    </citation>
    <scope>NUCLEOTIDE SEQUENCE</scope>
    <source>
        <strain evidence="1">Duluth1</strain>
        <tissue evidence="1">Whole animal</tissue>
    </source>
</reference>
<keyword evidence="2" id="KW-1185">Reference proteome</keyword>